<evidence type="ECO:0000256" key="6">
    <source>
        <dbReference type="ARBA" id="ARBA00023163"/>
    </source>
</evidence>
<feature type="region of interest" description="Disordered" evidence="10">
    <location>
        <begin position="163"/>
        <end position="191"/>
    </location>
</feature>
<name>A0A564XVW4_HYMDI</name>
<evidence type="ECO:0000256" key="1">
    <source>
        <dbReference type="ARBA" id="ARBA00004123"/>
    </source>
</evidence>
<feature type="compositionally biased region" description="Basic and acidic residues" evidence="10">
    <location>
        <begin position="599"/>
        <end position="610"/>
    </location>
</feature>
<keyword evidence="6" id="KW-0804">Transcription</keyword>
<gene>
    <name evidence="11" type="ORF">WMSIL1_LOCUS356</name>
</gene>
<protein>
    <recommendedName>
        <fullName evidence="3">General transcription factor IIF subunit 1</fullName>
    </recommendedName>
    <alternativeName>
        <fullName evidence="9">Transcription initiation factor IIF subunit alpha</fullName>
    </alternativeName>
</protein>
<reference evidence="11 12" key="1">
    <citation type="submission" date="2019-07" db="EMBL/GenBank/DDBJ databases">
        <authorList>
            <person name="Jastrzebski P J."/>
            <person name="Paukszto L."/>
            <person name="Jastrzebski P J."/>
        </authorList>
    </citation>
    <scope>NUCLEOTIDE SEQUENCE [LARGE SCALE GENOMIC DNA]</scope>
    <source>
        <strain evidence="11 12">WMS-il1</strain>
    </source>
</reference>
<evidence type="ECO:0000256" key="2">
    <source>
        <dbReference type="ARBA" id="ARBA00005249"/>
    </source>
</evidence>
<dbReference type="GO" id="GO:0032968">
    <property type="term" value="P:positive regulation of transcription elongation by RNA polymerase II"/>
    <property type="evidence" value="ECO:0007669"/>
    <property type="project" value="InterPro"/>
</dbReference>
<sequence>MSDQSNRPRPEQRPIIAPQLITVSSNANASSPTGNVARPMTPLIVRTTGNASAPNVHRNLVLIRPSNVASIGSNSPRFIVQQNPVQQTRQILPQAVISQPSIASSSPSIISATTSSPSTSAASSQQVAQPKMTARAALLQNASIPVPVSNKNVPRSFELRYRAIPGPKPRDTSSNVAEARLRASSQDDDSETLKGEVVKRMQVRVCPRPNQKFSILRYNSDRMDLYAISSSSGNANERISSSSSGLPEVFIQRENNLRQYKASHNIQDGPNKGAGSEFGQDAKEEARMRRLGISRQGYRPEDQPWLLTVGKGRTAKRYRGVKEGSVSANVGHFIFCQNGDGSFNAYPVDEWYKLSSEITYRFLRDEEAEEEFKNRYNTLNMFNVMVKRRLNPDEEDEDGNPRGKDGEDETAGTSSKSRLPKKKRTKSTKLPPKSSNFLLTELDEWKVYANDEDDEEDLENTLENTNGDEEGDERKKTTTAGNGEPVLSVKKRKELENRKKRAATIVARKRRATKQRARRRRKGIVQHSSDEEDDPFEEAVDESDPDDHEGDEVDYMTDSSSDEEKLSEEEREQIYEEQGVDEEAGLKGLLTDISDSEEEGNKDHEKKEQEELIQSNDEESNGESDIEDLDNEGQHHKGHRSGGDSKNRSFNDEGSASDSSSDSSSSSVSDSDIAPDDPSHLARKAQKKTELLQRISDKVAAQAAEEHSNTKRSFQDDSSSPQAKRFKPAAATTLIGNSSQAASATVNTPADDAFVAAVKKYLMRKPISLPDLLKKMKSKRLLPQSSGSAQGRVGTDDVAETMLANALRQLRPMKQIINGQSYLSLKR</sequence>
<proteinExistence type="inferred from homology"/>
<dbReference type="GO" id="GO:0016251">
    <property type="term" value="F:RNA polymerase II general transcription initiation factor activity"/>
    <property type="evidence" value="ECO:0007669"/>
    <property type="project" value="TreeGrafter"/>
</dbReference>
<evidence type="ECO:0000256" key="4">
    <source>
        <dbReference type="ARBA" id="ARBA00023015"/>
    </source>
</evidence>
<feature type="compositionally biased region" description="Low complexity" evidence="10">
    <location>
        <begin position="656"/>
        <end position="672"/>
    </location>
</feature>
<dbReference type="InterPro" id="IPR008851">
    <property type="entry name" value="TFIIF-alpha"/>
</dbReference>
<keyword evidence="7" id="KW-0539">Nucleus</keyword>
<comment type="function">
    <text evidence="8">TFIIF is a general transcription initiation factor that binds to RNA polymerase II and helps to recruit it to the initiation complex in collaboration with TFIIB. It promotes transcription elongation.</text>
</comment>
<dbReference type="InterPro" id="IPR036388">
    <property type="entry name" value="WH-like_DNA-bd_sf"/>
</dbReference>
<dbReference type="SUPFAM" id="SSF46785">
    <property type="entry name" value="Winged helix' DNA-binding domain"/>
    <property type="match status" value="1"/>
</dbReference>
<evidence type="ECO:0000313" key="11">
    <source>
        <dbReference type="EMBL" id="VUZ39016.1"/>
    </source>
</evidence>
<evidence type="ECO:0000256" key="7">
    <source>
        <dbReference type="ARBA" id="ARBA00023242"/>
    </source>
</evidence>
<organism evidence="11 12">
    <name type="scientific">Hymenolepis diminuta</name>
    <name type="common">Rat tapeworm</name>
    <dbReference type="NCBI Taxonomy" id="6216"/>
    <lineage>
        <taxon>Eukaryota</taxon>
        <taxon>Metazoa</taxon>
        <taxon>Spiralia</taxon>
        <taxon>Lophotrochozoa</taxon>
        <taxon>Platyhelminthes</taxon>
        <taxon>Cestoda</taxon>
        <taxon>Eucestoda</taxon>
        <taxon>Cyclophyllidea</taxon>
        <taxon>Hymenolepididae</taxon>
        <taxon>Hymenolepis</taxon>
    </lineage>
</organism>
<keyword evidence="5" id="KW-0238">DNA-binding</keyword>
<dbReference type="Proteomes" id="UP000321570">
    <property type="component" value="Unassembled WGS sequence"/>
</dbReference>
<feature type="region of interest" description="Disordered" evidence="10">
    <location>
        <begin position="103"/>
        <end position="124"/>
    </location>
</feature>
<dbReference type="InterPro" id="IPR011039">
    <property type="entry name" value="TFIIF_interaction"/>
</dbReference>
<evidence type="ECO:0000256" key="9">
    <source>
        <dbReference type="ARBA" id="ARBA00031523"/>
    </source>
</evidence>
<dbReference type="AlphaFoldDB" id="A0A564XVW4"/>
<feature type="compositionally biased region" description="Acidic residues" evidence="10">
    <location>
        <begin position="450"/>
        <end position="471"/>
    </location>
</feature>
<dbReference type="PANTHER" id="PTHR13011:SF0">
    <property type="entry name" value="GENERAL TRANSCRIPTION FACTOR IIF SUBUNIT 1"/>
    <property type="match status" value="1"/>
</dbReference>
<dbReference type="GO" id="GO:0006367">
    <property type="term" value="P:transcription initiation at RNA polymerase II promoter"/>
    <property type="evidence" value="ECO:0007669"/>
    <property type="project" value="InterPro"/>
</dbReference>
<feature type="compositionally biased region" description="Basic residues" evidence="10">
    <location>
        <begin position="498"/>
        <end position="524"/>
    </location>
</feature>
<comment type="subcellular location">
    <subcellularLocation>
        <location evidence="1">Nucleus</location>
    </subcellularLocation>
</comment>
<feature type="compositionally biased region" description="Basic residues" evidence="10">
    <location>
        <begin position="418"/>
        <end position="427"/>
    </location>
</feature>
<dbReference type="GO" id="GO:0001096">
    <property type="term" value="F:TFIIF-class transcription factor complex binding"/>
    <property type="evidence" value="ECO:0007669"/>
    <property type="project" value="TreeGrafter"/>
</dbReference>
<feature type="compositionally biased region" description="Basic and acidic residues" evidence="10">
    <location>
        <begin position="641"/>
        <end position="651"/>
    </location>
</feature>
<feature type="region of interest" description="Disordered" evidence="10">
    <location>
        <begin position="390"/>
        <end position="435"/>
    </location>
</feature>
<dbReference type="GO" id="GO:0003677">
    <property type="term" value="F:DNA binding"/>
    <property type="evidence" value="ECO:0007669"/>
    <property type="project" value="UniProtKB-KW"/>
</dbReference>
<evidence type="ECO:0000256" key="8">
    <source>
        <dbReference type="ARBA" id="ARBA00025232"/>
    </source>
</evidence>
<dbReference type="GO" id="GO:0005674">
    <property type="term" value="C:transcription factor TFIIF complex"/>
    <property type="evidence" value="ECO:0007669"/>
    <property type="project" value="TreeGrafter"/>
</dbReference>
<feature type="compositionally biased region" description="Acidic residues" evidence="10">
    <location>
        <begin position="616"/>
        <end position="631"/>
    </location>
</feature>
<accession>A0A564XVW4</accession>
<feature type="compositionally biased region" description="Basic and acidic residues" evidence="10">
    <location>
        <begin position="704"/>
        <end position="715"/>
    </location>
</feature>
<dbReference type="Gene3D" id="1.10.10.10">
    <property type="entry name" value="Winged helix-like DNA-binding domain superfamily/Winged helix DNA-binding domain"/>
    <property type="match status" value="1"/>
</dbReference>
<evidence type="ECO:0000313" key="12">
    <source>
        <dbReference type="Proteomes" id="UP000321570"/>
    </source>
</evidence>
<feature type="compositionally biased region" description="Acidic residues" evidence="10">
    <location>
        <begin position="530"/>
        <end position="555"/>
    </location>
</feature>
<dbReference type="SUPFAM" id="SSF50916">
    <property type="entry name" value="Rap30/74 interaction domains"/>
    <property type="match status" value="1"/>
</dbReference>
<feature type="region of interest" description="Disordered" evidence="10">
    <location>
        <begin position="450"/>
        <end position="729"/>
    </location>
</feature>
<dbReference type="InterPro" id="IPR036390">
    <property type="entry name" value="WH_DNA-bd_sf"/>
</dbReference>
<dbReference type="Pfam" id="PF05793">
    <property type="entry name" value="TFIIF_alpha"/>
    <property type="match status" value="1"/>
</dbReference>
<keyword evidence="4" id="KW-0805">Transcription regulation</keyword>
<evidence type="ECO:0000256" key="10">
    <source>
        <dbReference type="SAM" id="MobiDB-lite"/>
    </source>
</evidence>
<evidence type="ECO:0000256" key="5">
    <source>
        <dbReference type="ARBA" id="ARBA00023125"/>
    </source>
</evidence>
<keyword evidence="12" id="KW-1185">Reference proteome</keyword>
<comment type="similarity">
    <text evidence="2">Belongs to the TFIIF alpha subunit family.</text>
</comment>
<dbReference type="PANTHER" id="PTHR13011">
    <property type="entry name" value="TFIIF-ALPHA"/>
    <property type="match status" value="1"/>
</dbReference>
<dbReference type="EMBL" id="CABIJS010000011">
    <property type="protein sequence ID" value="VUZ39016.1"/>
    <property type="molecule type" value="Genomic_DNA"/>
</dbReference>
<evidence type="ECO:0000256" key="3">
    <source>
        <dbReference type="ARBA" id="ARBA00020812"/>
    </source>
</evidence>
<feature type="compositionally biased region" description="Basic and acidic residues" evidence="10">
    <location>
        <begin position="687"/>
        <end position="697"/>
    </location>
</feature>